<keyword evidence="4" id="KW-0443">Lipid metabolism</keyword>
<dbReference type="PANTHER" id="PTHR22754:SF32">
    <property type="entry name" value="DISCO-INTERACTING PROTEIN 2"/>
    <property type="match status" value="1"/>
</dbReference>
<dbReference type="RefSeq" id="WP_264013847.1">
    <property type="nucleotide sequence ID" value="NZ_JACKSJ010000145.1"/>
</dbReference>
<dbReference type="GO" id="GO:0071766">
    <property type="term" value="P:Actinobacterium-type cell wall biogenesis"/>
    <property type="evidence" value="ECO:0007669"/>
    <property type="project" value="UniProtKB-ARBA"/>
</dbReference>
<organism evidence="7 8">
    <name type="scientific">[Mycobacterium] manitobense</name>
    <dbReference type="NCBI Taxonomy" id="190147"/>
    <lineage>
        <taxon>Bacteria</taxon>
        <taxon>Bacillati</taxon>
        <taxon>Actinomycetota</taxon>
        <taxon>Actinomycetes</taxon>
        <taxon>Mycobacteriales</taxon>
        <taxon>Mycobacteriaceae</taxon>
        <taxon>Mycolicibacterium</taxon>
    </lineage>
</organism>
<dbReference type="GO" id="GO:0005886">
    <property type="term" value="C:plasma membrane"/>
    <property type="evidence" value="ECO:0007669"/>
    <property type="project" value="TreeGrafter"/>
</dbReference>
<feature type="domain" description="AMP-binding enzyme C-terminal" evidence="6">
    <location>
        <begin position="461"/>
        <end position="571"/>
    </location>
</feature>
<dbReference type="GO" id="GO:0006633">
    <property type="term" value="P:fatty acid biosynthetic process"/>
    <property type="evidence" value="ECO:0007669"/>
    <property type="project" value="TreeGrafter"/>
</dbReference>
<dbReference type="NCBIfam" id="NF004509">
    <property type="entry name" value="PRK05850.1"/>
    <property type="match status" value="1"/>
</dbReference>
<dbReference type="GO" id="GO:0016874">
    <property type="term" value="F:ligase activity"/>
    <property type="evidence" value="ECO:0007669"/>
    <property type="project" value="UniProtKB-KW"/>
</dbReference>
<reference evidence="7" key="2">
    <citation type="journal article" date="2022" name="BMC Genomics">
        <title>Comparative genome analysis of mycobacteria focusing on tRNA and non-coding RNA.</title>
        <authorList>
            <person name="Behra P.R.K."/>
            <person name="Pettersson B.M.F."/>
            <person name="Ramesh M."/>
            <person name="Das S."/>
            <person name="Dasgupta S."/>
            <person name="Kirsebom L.A."/>
        </authorList>
    </citation>
    <scope>NUCLEOTIDE SEQUENCE</scope>
    <source>
        <strain evidence="7">DSM 44615</strain>
    </source>
</reference>
<gene>
    <name evidence="7" type="ORF">H7I41_17280</name>
</gene>
<dbReference type="Gene3D" id="3.30.300.30">
    <property type="match status" value="1"/>
</dbReference>
<accession>A0A9X2YQH3</accession>
<dbReference type="InterPro" id="IPR000873">
    <property type="entry name" value="AMP-dep_synth/lig_dom"/>
</dbReference>
<dbReference type="Pfam" id="PF23024">
    <property type="entry name" value="AMP-dom_DIP2-like"/>
    <property type="match status" value="1"/>
</dbReference>
<dbReference type="Proteomes" id="UP001140293">
    <property type="component" value="Unassembled WGS sequence"/>
</dbReference>
<evidence type="ECO:0000259" key="5">
    <source>
        <dbReference type="Pfam" id="PF00501"/>
    </source>
</evidence>
<evidence type="ECO:0000313" key="7">
    <source>
        <dbReference type="EMBL" id="MCV7171670.1"/>
    </source>
</evidence>
<dbReference type="PANTHER" id="PTHR22754">
    <property type="entry name" value="DISCO-INTERACTING PROTEIN 2 DIP2 -RELATED"/>
    <property type="match status" value="1"/>
</dbReference>
<dbReference type="InterPro" id="IPR025110">
    <property type="entry name" value="AMP-bd_C"/>
</dbReference>
<dbReference type="EMBL" id="JACKSJ010000145">
    <property type="protein sequence ID" value="MCV7171670.1"/>
    <property type="molecule type" value="Genomic_DNA"/>
</dbReference>
<dbReference type="GO" id="GO:0070566">
    <property type="term" value="F:adenylyltransferase activity"/>
    <property type="evidence" value="ECO:0007669"/>
    <property type="project" value="TreeGrafter"/>
</dbReference>
<dbReference type="InterPro" id="IPR045851">
    <property type="entry name" value="AMP-bd_C_sf"/>
</dbReference>
<dbReference type="SUPFAM" id="SSF56801">
    <property type="entry name" value="Acetyl-CoA synthetase-like"/>
    <property type="match status" value="1"/>
</dbReference>
<reference evidence="7" key="1">
    <citation type="submission" date="2020-07" db="EMBL/GenBank/DDBJ databases">
        <authorList>
            <person name="Pettersson B.M.F."/>
            <person name="Behra P.R.K."/>
            <person name="Ramesh M."/>
            <person name="Das S."/>
            <person name="Dasgupta S."/>
            <person name="Kirsebom L.A."/>
        </authorList>
    </citation>
    <scope>NUCLEOTIDE SEQUENCE</scope>
    <source>
        <strain evidence="7">DSM 44615</strain>
    </source>
</reference>
<evidence type="ECO:0000259" key="6">
    <source>
        <dbReference type="Pfam" id="PF23024"/>
    </source>
</evidence>
<evidence type="ECO:0000256" key="2">
    <source>
        <dbReference type="ARBA" id="ARBA00022598"/>
    </source>
</evidence>
<evidence type="ECO:0000313" key="8">
    <source>
        <dbReference type="Proteomes" id="UP001140293"/>
    </source>
</evidence>
<proteinExistence type="inferred from homology"/>
<dbReference type="AlphaFoldDB" id="A0A9X2YQH3"/>
<evidence type="ECO:0000256" key="3">
    <source>
        <dbReference type="ARBA" id="ARBA00022832"/>
    </source>
</evidence>
<dbReference type="Pfam" id="PF00501">
    <property type="entry name" value="AMP-binding"/>
    <property type="match status" value="1"/>
</dbReference>
<keyword evidence="8" id="KW-1185">Reference proteome</keyword>
<dbReference type="FunFam" id="3.30.300.30:FF:000016">
    <property type="entry name" value="Fatty-acid-CoA ligase FadD26"/>
    <property type="match status" value="1"/>
</dbReference>
<dbReference type="InterPro" id="IPR042099">
    <property type="entry name" value="ANL_N_sf"/>
</dbReference>
<comment type="caution">
    <text evidence="7">The sequence shown here is derived from an EMBL/GenBank/DDBJ whole genome shotgun (WGS) entry which is preliminary data.</text>
</comment>
<protein>
    <submittedName>
        <fullName evidence="7">AMP-binding protein</fullName>
    </submittedName>
</protein>
<comment type="similarity">
    <text evidence="1">Belongs to the ATP-dependent AMP-binding enzyme family.</text>
</comment>
<dbReference type="Gene3D" id="3.40.50.12780">
    <property type="entry name" value="N-terminal domain of ligase-like"/>
    <property type="match status" value="1"/>
</dbReference>
<dbReference type="InterPro" id="IPR040097">
    <property type="entry name" value="FAAL/FAAC"/>
</dbReference>
<keyword evidence="3" id="KW-0276">Fatty acid metabolism</keyword>
<feature type="domain" description="AMP-dependent synthetase/ligase" evidence="5">
    <location>
        <begin position="11"/>
        <end position="413"/>
    </location>
</feature>
<sequence length="576" mass="61452">MIESSIPAVLRERASLQPHDVAFTYLDFDKDPEGVPDSVTWAGLHRRTVNLADQLRACAEVGDRVVITAPQGMEYVTGFLAALEANLIAVPLSPPMPSAAGDERVKAVLADARPRIILTTSTAVDGVRQCVKDIDGPEPTIIELDTIDLDARRRPDRRREARPEVAYLQYTSGSTRTPAGVIVSHGNLSTNFEQMTTYFFAHHGGVAPAGTTVVSWLPFYHDMGLLLGICTPILGGWETVFTSPVAFLTRPARWMQQLGSHQRALSAAPNFAFDLAAARTTDADLAGADLTDVLAIMSGAERVHPATVDRFTRRFAQHGLPDNVIRPSYGLAEATLYVATDAPGAPPTVVAFDADKLSDGIAERSPAGTRLISYGTPDSPAVRIVDPESARECEAGAVGEIWTRGENVCLGYWNKPDATAHTFGGRIEQPSAGTPAEGWLRTGDLGFISEGELFIVGRLKDLLIVRGRNHYPDDIEATVSAVSGGRVAAIAVEQNGTEQLVIVAEVKDPGGAAEAQQRLDSVVNEVTAAVANTHGLTVADLVPVSRGSLPTTTSGKIRRQKCAEQYLGNGLARIGG</sequence>
<name>A0A9X2YQH3_9MYCO</name>
<dbReference type="FunFam" id="3.40.50.12780:FF:000013">
    <property type="entry name" value="Long-chain-fatty-acid--AMP ligase FadD32"/>
    <property type="match status" value="1"/>
</dbReference>
<dbReference type="CDD" id="cd05931">
    <property type="entry name" value="FAAL"/>
    <property type="match status" value="1"/>
</dbReference>
<keyword evidence="2" id="KW-0436">Ligase</keyword>
<evidence type="ECO:0000256" key="1">
    <source>
        <dbReference type="ARBA" id="ARBA00006432"/>
    </source>
</evidence>
<evidence type="ECO:0000256" key="4">
    <source>
        <dbReference type="ARBA" id="ARBA00023098"/>
    </source>
</evidence>